<feature type="transmembrane region" description="Helical" evidence="1">
    <location>
        <begin position="1443"/>
        <end position="1465"/>
    </location>
</feature>
<gene>
    <name evidence="3" type="ORF">MHY01S_20440</name>
</gene>
<evidence type="ECO:0000256" key="1">
    <source>
        <dbReference type="SAM" id="Phobius"/>
    </source>
</evidence>
<feature type="transmembrane region" description="Helical" evidence="1">
    <location>
        <begin position="6"/>
        <end position="23"/>
    </location>
</feature>
<organism evidence="3 4">
    <name type="scientific">Meiothermus hypogaeus NBRC 106114</name>
    <dbReference type="NCBI Taxonomy" id="1227553"/>
    <lineage>
        <taxon>Bacteria</taxon>
        <taxon>Thermotogati</taxon>
        <taxon>Deinococcota</taxon>
        <taxon>Deinococci</taxon>
        <taxon>Thermales</taxon>
        <taxon>Thermaceae</taxon>
        <taxon>Meiothermus</taxon>
    </lineage>
</organism>
<dbReference type="SMART" id="SM00327">
    <property type="entry name" value="VWA"/>
    <property type="match status" value="1"/>
</dbReference>
<keyword evidence="1" id="KW-0472">Membrane</keyword>
<dbReference type="PROSITE" id="PS50234">
    <property type="entry name" value="VWFA"/>
    <property type="match status" value="1"/>
</dbReference>
<dbReference type="OrthoDB" id="9781333at2"/>
<name>A0A511R2N7_9DEIN</name>
<reference evidence="3 4" key="1">
    <citation type="submission" date="2019-07" db="EMBL/GenBank/DDBJ databases">
        <title>Whole genome shotgun sequence of Meiothermus hypogaeus NBRC 106114.</title>
        <authorList>
            <person name="Hosoyama A."/>
            <person name="Uohara A."/>
            <person name="Ohji S."/>
            <person name="Ichikawa N."/>
        </authorList>
    </citation>
    <scope>NUCLEOTIDE SEQUENCE [LARGE SCALE GENOMIC DNA]</scope>
    <source>
        <strain evidence="3 4">NBRC 106114</strain>
    </source>
</reference>
<feature type="transmembrane region" description="Helical" evidence="1">
    <location>
        <begin position="604"/>
        <end position="626"/>
    </location>
</feature>
<dbReference type="Pfam" id="PF07584">
    <property type="entry name" value="BatA"/>
    <property type="match status" value="1"/>
</dbReference>
<dbReference type="RefSeq" id="WP_119341767.1">
    <property type="nucleotide sequence ID" value="NZ_BJXL01000065.1"/>
</dbReference>
<proteinExistence type="predicted"/>
<dbReference type="InterPro" id="IPR017868">
    <property type="entry name" value="Filamin/ABP280_repeat-like"/>
</dbReference>
<dbReference type="InterPro" id="IPR029062">
    <property type="entry name" value="Class_I_gatase-like"/>
</dbReference>
<dbReference type="PROSITE" id="PS50194">
    <property type="entry name" value="FILAMIN_REPEAT"/>
    <property type="match status" value="1"/>
</dbReference>
<dbReference type="SUPFAM" id="SSF53300">
    <property type="entry name" value="vWA-like"/>
    <property type="match status" value="2"/>
</dbReference>
<protein>
    <recommendedName>
        <fullName evidence="2">VWFA domain-containing protein</fullName>
    </recommendedName>
</protein>
<comment type="caution">
    <text evidence="3">The sequence shown here is derived from an EMBL/GenBank/DDBJ whole genome shotgun (WGS) entry which is preliminary data.</text>
</comment>
<dbReference type="Gene3D" id="3.40.50.410">
    <property type="entry name" value="von Willebrand factor, type A domain"/>
    <property type="match status" value="1"/>
</dbReference>
<dbReference type="InterPro" id="IPR024163">
    <property type="entry name" value="Aerotolerance_reg_N"/>
</dbReference>
<evidence type="ECO:0000259" key="2">
    <source>
        <dbReference type="PROSITE" id="PS50234"/>
    </source>
</evidence>
<feature type="domain" description="VWFA" evidence="2">
    <location>
        <begin position="1013"/>
        <end position="1183"/>
    </location>
</feature>
<dbReference type="SUPFAM" id="SSF52317">
    <property type="entry name" value="Class I glutamine amidotransferase-like"/>
    <property type="match status" value="1"/>
</dbReference>
<keyword evidence="1" id="KW-1133">Transmembrane helix</keyword>
<dbReference type="PANTHER" id="PTHR37947:SF2">
    <property type="entry name" value="VON WILLEBRAND FACTOR TYPE A"/>
    <property type="match status" value="1"/>
</dbReference>
<dbReference type="Gene3D" id="3.40.50.880">
    <property type="match status" value="2"/>
</dbReference>
<feature type="transmembrane region" description="Helical" evidence="1">
    <location>
        <begin position="60"/>
        <end position="80"/>
    </location>
</feature>
<dbReference type="Pfam" id="PF13519">
    <property type="entry name" value="VWA_2"/>
    <property type="match status" value="2"/>
</dbReference>
<dbReference type="PANTHER" id="PTHR37947">
    <property type="entry name" value="BLL2462 PROTEIN"/>
    <property type="match status" value="1"/>
</dbReference>
<keyword evidence="1" id="KW-0812">Transmembrane</keyword>
<evidence type="ECO:0000313" key="3">
    <source>
        <dbReference type="EMBL" id="GEM83878.1"/>
    </source>
</evidence>
<sequence>MSLLFPLWLLVGLVGLLIVLLHLRRRTRRTQEVSSLYLWRKIAHDLLPQTPKEPPPLNPLLFLQILFVVLLALALAQPIWGALPAKGQHTIYLLDASQSMQAVDVKPSRFEAAKAQILREVQAQRGNRVSLVVVSNVPYAAIARQQNVGNIETLLSRVSGSEGWANWREALPLLAGLQVEGEALRVVLYSDAQGMQQAQSVLARAVAAEALETRSLGRALPNVGFYRVTPEASVNRPGLWRLEGHITNFAGESKEVTVEAWFHAINGSVRSLLKTQVRLTPNRASFFRIEVTPPGAGVVELRLPPDDLPSDNRAFFHLATTPLKPRVLYLGAVNPALQKALLAMSNLEVFAAERLPADSDTYNLVVVDGVLLERHPRTHTLWINTNPTPGMARPGLLDDPYPSGWQSQHPLSISLDWSEVLLNRALEIPRLAGAEVLLEAGGKPLVQARTNAYGREVVVAFALQDSNWATQTSFPVFVANLLRWAEPRLEGSTYCLVGEPCLIDPRLLAFRWQLWNPRGQPVLLPIGFSEATTQAQDSNLNRWLLRALENTFRPQQAGIWVLESGGVRYPIAVNGFYPQESDLRLEQSRSAAVPEAAQTSRPVWLLWGGLVVLALGVLLVEGWLAGRSEGFLNPQNLTRHNPLAWRRRAMLLLQGLAVLLLLLALFDPRLPLPTRQHYQAVVADQPELYVGGARERLEAYLNQVVGRSRAPLGLVWLGDPPLLGSDIGHSKTLTPAPSVPGSNLQASLSLAAGLLPPGASNRIVLVADGIETSGSFTDSLAQIAARGIAVDVLPVGGIPAGEVVVEQVTLPRLIHAGDTFLLQGIVYSDRATQAQLRVWREGKLWAEQAVQLLAGRNRIETPLREAAAGNYNYRLEVLAPGDTFPQNNQARALVAVQPSARVGIFTSEDQQAEILVRALRLQGLDVRVVRPENIPKSLEEWAAFEVAILMNLPVIRLPSERQVVLERWVREQAGGLLILGGNSSFGPGGYYQTTLERLSPLSSRVPREAPKVATLFVIDKSGSMNQPAGQVRRIDIAKQAILGALDLLHPESLAGVVAFDAIANLVVPMQSIRDRAGFAEKLNKVEPGGGTSIYPALELALQTLQKVDAAGRHVVLLTDGLSTPGDFEGVVGRIVAAGITLSTVAVGDGARLDLMENIARWGGGVAHATTDWQALPAILAQEALLQSKTPVKQEAFVPVWRDRSVGWLQGLPDTLPPLRAYVQTTAKPEALVHLLGPGSDPILASWRYGLGQVVAFTSQASGPWASEWIQSPQYPRLWAQVVHAVLPTTARLGLNPVVDRKGNNVHLLVEALTPQDEPHSQLNLQAEVTLPGGLGWAVPLHESAPGRYEARFRAENQGSYQVEIRAMESPIPLQNRPFTIAANIPPLPPAAQVDFSIPYLPRYGFDARGSDVLTTVAQVSGGRVLLDTVPSELSGSWYWTSRAVWPFLVLLSLIFFMGALVLRYLPNLALWVIRRRAVVTQ</sequence>
<evidence type="ECO:0000313" key="4">
    <source>
        <dbReference type="Proteomes" id="UP000321197"/>
    </source>
</evidence>
<dbReference type="EMBL" id="BJXL01000065">
    <property type="protein sequence ID" value="GEM83878.1"/>
    <property type="molecule type" value="Genomic_DNA"/>
</dbReference>
<dbReference type="InterPro" id="IPR002035">
    <property type="entry name" value="VWF_A"/>
</dbReference>
<accession>A0A511R2N7</accession>
<dbReference type="Proteomes" id="UP000321197">
    <property type="component" value="Unassembled WGS sequence"/>
</dbReference>
<dbReference type="InterPro" id="IPR036465">
    <property type="entry name" value="vWFA_dom_sf"/>
</dbReference>
<feature type="transmembrane region" description="Helical" evidence="1">
    <location>
        <begin position="647"/>
        <end position="666"/>
    </location>
</feature>